<dbReference type="PROSITE" id="PS50077">
    <property type="entry name" value="HEAT_REPEAT"/>
    <property type="match status" value="1"/>
</dbReference>
<feature type="domain" description="Dynein axonemal assembly factor 5 HEAT-repeat" evidence="2">
    <location>
        <begin position="333"/>
        <end position="525"/>
    </location>
</feature>
<name>A0ABM4BEQ3_HYDVU</name>
<dbReference type="Gene3D" id="1.25.10.10">
    <property type="entry name" value="Leucine-rich Repeat Variant"/>
    <property type="match status" value="2"/>
</dbReference>
<evidence type="ECO:0000259" key="3">
    <source>
        <dbReference type="Pfam" id="PF25757"/>
    </source>
</evidence>
<evidence type="ECO:0000313" key="5">
    <source>
        <dbReference type="RefSeq" id="XP_065647436.1"/>
    </source>
</evidence>
<proteinExistence type="predicted"/>
<evidence type="ECO:0000256" key="1">
    <source>
        <dbReference type="PROSITE-ProRule" id="PRU00103"/>
    </source>
</evidence>
<dbReference type="Pfam" id="PF24573">
    <property type="entry name" value="HEAT_DAAF5"/>
    <property type="match status" value="1"/>
</dbReference>
<sequence length="857" mass="98203">MVDVAMRQNDHANTYDKKEEKVEEIMQGIVRDINLLSASNHLAKKRSLEKIDKFVFDTVYPEHIIRTIFQNLFKPVLKLFDDSMDCTRELSVKLIIRFCCHISKPEEFMPYIIPVIQQRIISDNNHESTEEIRLLLIESLSKLIDICSEKIGIYIDGIILMLIKTLEDPYSEVRKASCSCVCKLAAMCSEQFYLQGESLVPPLLRSLSHQHNKVRSAVLQTIGVTILSTSGKSVDDVFTHIAQRTFDSSSPVRLMVVEVVGKWLVELRDRYSYFAKLIPLLLSGLSDEMSEIRLLSLENFEKAGMLYEEENEVDLKDKREYHVTKSFESFITHNRPRLGCRVLVQQNFSKILPALIHDITDWCVDTRIKAANLLYHLVLYCEDHITMSMELLSNGLYSASQDDEKQVVYQVSRVAELVGKFVEPSVYCKLITKRLELVYNSTSKQIHGTLLILTSYIKGAIPQQIKDELLNITNIIEKTDICSSVDNACQMQLLALFDAIVSKKVDEISCVGCSLFKMILSVIALACNNQVKTEAENQIINLSKTLHLDSRFELFKIYGDRIMESLVKSSAEWSSQSSDCYTYVSLLSQAGPSLFYLLDKAIPIFIQCCDVTKDAEMRQRFFTLMAQLVLNPLTEDVIKKFQVHIDSIIKDAILPNCIWKAGRIAAAVRSVAMSFLWALLQSVLHGNELKKVFNELQMQIITCLDDHNETTRLVTIKVLLKILRVCKGEFTVLQLHAIYPEFLKRLDDASDSVRIVASKAISAYFECLPEDYDRHLFKYHLEYLYKTLLIHMDDRNEIIQKAILGCLKIGACKHPLLLKQLVDDVVLKHRTKQYCEELLHHCEELNKTFLNEPNNMA</sequence>
<evidence type="ECO:0000313" key="4">
    <source>
        <dbReference type="Proteomes" id="UP001652625"/>
    </source>
</evidence>
<feature type="repeat" description="HEAT" evidence="1">
    <location>
        <begin position="738"/>
        <end position="776"/>
    </location>
</feature>
<dbReference type="InterPro" id="IPR052623">
    <property type="entry name" value="DAAF5"/>
</dbReference>
<dbReference type="InterPro" id="IPR021133">
    <property type="entry name" value="HEAT_type_2"/>
</dbReference>
<dbReference type="InterPro" id="IPR016024">
    <property type="entry name" value="ARM-type_fold"/>
</dbReference>
<dbReference type="Pfam" id="PF12755">
    <property type="entry name" value="Vac14_Fab1_bd"/>
    <property type="match status" value="1"/>
</dbReference>
<reference evidence="5" key="2">
    <citation type="submission" date="2025-08" db="UniProtKB">
        <authorList>
            <consortium name="RefSeq"/>
        </authorList>
    </citation>
    <scope>IDENTIFICATION</scope>
</reference>
<accession>A0ABM4BEQ3</accession>
<dbReference type="InterPro" id="IPR011989">
    <property type="entry name" value="ARM-like"/>
</dbReference>
<dbReference type="SUPFAM" id="SSF48371">
    <property type="entry name" value="ARM repeat"/>
    <property type="match status" value="1"/>
</dbReference>
<dbReference type="RefSeq" id="XP_065647436.1">
    <property type="nucleotide sequence ID" value="XM_065791364.1"/>
</dbReference>
<dbReference type="Pfam" id="PF25757">
    <property type="entry name" value="TPR_DNAAF5"/>
    <property type="match status" value="1"/>
</dbReference>
<feature type="domain" description="Dynein axonemal assembly factor 5 TPR repeats" evidence="3">
    <location>
        <begin position="36"/>
        <end position="318"/>
    </location>
</feature>
<evidence type="ECO:0000259" key="2">
    <source>
        <dbReference type="Pfam" id="PF24573"/>
    </source>
</evidence>
<dbReference type="Proteomes" id="UP001652625">
    <property type="component" value="Chromosome 02"/>
</dbReference>
<dbReference type="InterPro" id="IPR057978">
    <property type="entry name" value="TPR_DAAF5"/>
</dbReference>
<protein>
    <submittedName>
        <fullName evidence="5">Dynein axonemal assembly factor 5 isoform X2</fullName>
    </submittedName>
</protein>
<dbReference type="PANTHER" id="PTHR16216:SF2">
    <property type="entry name" value="DYNEIN AXONEMAL ASSEMBLY FACTOR 5"/>
    <property type="match status" value="1"/>
</dbReference>
<dbReference type="GeneID" id="100208837"/>
<keyword evidence="4" id="KW-1185">Reference proteome</keyword>
<dbReference type="InterPro" id="IPR056497">
    <property type="entry name" value="HEAT_DAAF5"/>
</dbReference>
<gene>
    <name evidence="5" type="primary">LOC100208837</name>
</gene>
<dbReference type="PANTHER" id="PTHR16216">
    <property type="entry name" value="DYNEIN ASSEMBLY FACTOR 5, AXONEMAL"/>
    <property type="match status" value="1"/>
</dbReference>
<reference evidence="4" key="1">
    <citation type="submission" date="2025-05" db="UniProtKB">
        <authorList>
            <consortium name="RefSeq"/>
        </authorList>
    </citation>
    <scope>NUCLEOTIDE SEQUENCE [LARGE SCALE GENOMIC DNA]</scope>
</reference>
<organism evidence="4 5">
    <name type="scientific">Hydra vulgaris</name>
    <name type="common">Hydra</name>
    <name type="synonym">Hydra attenuata</name>
    <dbReference type="NCBI Taxonomy" id="6087"/>
    <lineage>
        <taxon>Eukaryota</taxon>
        <taxon>Metazoa</taxon>
        <taxon>Cnidaria</taxon>
        <taxon>Hydrozoa</taxon>
        <taxon>Hydroidolina</taxon>
        <taxon>Anthoathecata</taxon>
        <taxon>Aplanulata</taxon>
        <taxon>Hydridae</taxon>
        <taxon>Hydra</taxon>
    </lineage>
</organism>